<evidence type="ECO:0000256" key="1">
    <source>
        <dbReference type="ARBA" id="ARBA00004651"/>
    </source>
</evidence>
<feature type="domain" description="VTT" evidence="7">
    <location>
        <begin position="64"/>
        <end position="185"/>
    </location>
</feature>
<gene>
    <name evidence="8" type="ORF">EQM13_03725</name>
</gene>
<dbReference type="Proteomes" id="UP000287969">
    <property type="component" value="Chromosome"/>
</dbReference>
<feature type="transmembrane region" description="Helical" evidence="6">
    <location>
        <begin position="7"/>
        <end position="24"/>
    </location>
</feature>
<comment type="subcellular location">
    <subcellularLocation>
        <location evidence="1 6">Cell membrane</location>
        <topology evidence="1 6">Multi-pass membrane protein</topology>
    </subcellularLocation>
</comment>
<feature type="transmembrane region" description="Helical" evidence="6">
    <location>
        <begin position="81"/>
        <end position="99"/>
    </location>
</feature>
<keyword evidence="9" id="KW-1185">Reference proteome</keyword>
<dbReference type="AlphaFoldDB" id="A0A410Q9U1"/>
<name>A0A410Q9U1_9FIRM</name>
<dbReference type="Pfam" id="PF09335">
    <property type="entry name" value="VTT_dom"/>
    <property type="match status" value="1"/>
</dbReference>
<organism evidence="8 9">
    <name type="scientific">Acidilutibacter cellobiosedens</name>
    <dbReference type="NCBI Taxonomy" id="2507161"/>
    <lineage>
        <taxon>Bacteria</taxon>
        <taxon>Bacillati</taxon>
        <taxon>Bacillota</taxon>
        <taxon>Tissierellia</taxon>
        <taxon>Tissierellales</taxon>
        <taxon>Acidilutibacteraceae</taxon>
        <taxon>Acidilutibacter</taxon>
    </lineage>
</organism>
<dbReference type="PANTHER" id="PTHR12677">
    <property type="entry name" value="GOLGI APPARATUS MEMBRANE PROTEIN TVP38-RELATED"/>
    <property type="match status" value="1"/>
</dbReference>
<evidence type="ECO:0000256" key="4">
    <source>
        <dbReference type="ARBA" id="ARBA00022989"/>
    </source>
</evidence>
<evidence type="ECO:0000256" key="2">
    <source>
        <dbReference type="ARBA" id="ARBA00022475"/>
    </source>
</evidence>
<comment type="similarity">
    <text evidence="6">Belongs to the TVP38/TMEM64 family.</text>
</comment>
<evidence type="ECO:0000259" key="7">
    <source>
        <dbReference type="Pfam" id="PF09335"/>
    </source>
</evidence>
<protein>
    <recommendedName>
        <fullName evidence="6">TVP38/TMEM64 family membrane protein</fullName>
    </recommendedName>
</protein>
<proteinExistence type="inferred from homology"/>
<reference evidence="9" key="1">
    <citation type="submission" date="2019-01" db="EMBL/GenBank/DDBJ databases">
        <title>Draft genomes of a novel of Sporanaerobacter strains.</title>
        <authorList>
            <person name="Ma S."/>
        </authorList>
    </citation>
    <scope>NUCLEOTIDE SEQUENCE [LARGE SCALE GENOMIC DNA]</scope>
    <source>
        <strain evidence="9">NJN-17</strain>
    </source>
</reference>
<dbReference type="PANTHER" id="PTHR12677:SF59">
    <property type="entry name" value="GOLGI APPARATUS MEMBRANE PROTEIN TVP38-RELATED"/>
    <property type="match status" value="1"/>
</dbReference>
<keyword evidence="3 6" id="KW-0812">Transmembrane</keyword>
<dbReference type="RefSeq" id="WP_071139636.1">
    <property type="nucleotide sequence ID" value="NZ_CP035282.1"/>
</dbReference>
<keyword evidence="4 6" id="KW-1133">Transmembrane helix</keyword>
<dbReference type="OrthoDB" id="9812980at2"/>
<sequence>MKKNRKMLKVLIILGFLIVMIYLVKNLDIYNKESITDFFSNADKNRNFTLFFILLTTLFITFFVPVTWFSVLGSFFFGLKGFIYVFLACIIGSIGVFYISKIFRDDVMKIVHKVYDRKPRKVNLDEISKKINKFGIGYIFFLRSMPFIPYSVVNCISGVTSVKFKDYILGTIFGMGPGLFTTSYFLVKAVNIKYNPMGAVWGVGIKLIYVFAVIMWYKKSKYRTKE</sequence>
<dbReference type="GO" id="GO:0005886">
    <property type="term" value="C:plasma membrane"/>
    <property type="evidence" value="ECO:0007669"/>
    <property type="project" value="UniProtKB-SubCell"/>
</dbReference>
<dbReference type="InterPro" id="IPR015414">
    <property type="entry name" value="TMEM64"/>
</dbReference>
<accession>A0A410Q9U1</accession>
<keyword evidence="2 6" id="KW-1003">Cell membrane</keyword>
<evidence type="ECO:0000256" key="6">
    <source>
        <dbReference type="RuleBase" id="RU366058"/>
    </source>
</evidence>
<feature type="transmembrane region" description="Helical" evidence="6">
    <location>
        <begin position="135"/>
        <end position="155"/>
    </location>
</feature>
<dbReference type="InterPro" id="IPR032816">
    <property type="entry name" value="VTT_dom"/>
</dbReference>
<evidence type="ECO:0000313" key="8">
    <source>
        <dbReference type="EMBL" id="QAT60750.1"/>
    </source>
</evidence>
<dbReference type="EMBL" id="CP035282">
    <property type="protein sequence ID" value="QAT60750.1"/>
    <property type="molecule type" value="Genomic_DNA"/>
</dbReference>
<feature type="transmembrane region" description="Helical" evidence="6">
    <location>
        <begin position="167"/>
        <end position="187"/>
    </location>
</feature>
<feature type="transmembrane region" description="Helical" evidence="6">
    <location>
        <begin position="199"/>
        <end position="217"/>
    </location>
</feature>
<dbReference type="KEGG" id="spoa:EQM13_03725"/>
<keyword evidence="5 6" id="KW-0472">Membrane</keyword>
<feature type="transmembrane region" description="Helical" evidence="6">
    <location>
        <begin position="48"/>
        <end position="69"/>
    </location>
</feature>
<evidence type="ECO:0000256" key="5">
    <source>
        <dbReference type="ARBA" id="ARBA00023136"/>
    </source>
</evidence>
<evidence type="ECO:0000256" key="3">
    <source>
        <dbReference type="ARBA" id="ARBA00022692"/>
    </source>
</evidence>
<evidence type="ECO:0000313" key="9">
    <source>
        <dbReference type="Proteomes" id="UP000287969"/>
    </source>
</evidence>